<keyword evidence="5" id="KW-1185">Reference proteome</keyword>
<sequence length="468" mass="48621">MSRTDAAGLPLELDSAAAVDAWNGCVRGFLAHAAETPARLGAALTAAPGFALGHAAMGFFQFLLGRRETHEAARAAQARAVKAAAGGGGDARTAAYLDALADALDGRLFASADRLDAILRRWPGDALALKLGHAIRFLLGDAAGMRRAVEAAAAGFGEGHPYGGYALGCHAFALEETGAYAQAEAQGRAGVALAADDAWGLHAVAHVCEMTARPRDGVALLRGAAGAWAHCNNFGAHVWWHLALFHLDRGAFEPALLLYDARIRAARTDDYRDIANAASLLARLELEGVGVGARWEELAELAAARVNDGGNVFADLHYLIALDRAGRRAEAARLAARLKADGARGAGDMDAVAGEVGAPVAEGLRLFADGAHRAAFAKLHAASDSLQRVGGSHAQRDVFARLMVAAALKAGLWAEAERALARRPGLRPAAGADGYIARRRAEIARGAAPDAAGRDAAQHVSPAYRLHA</sequence>
<dbReference type="InterPro" id="IPR033891">
    <property type="entry name" value="TTC38"/>
</dbReference>
<feature type="region of interest" description="Disordered" evidence="3">
    <location>
        <begin position="447"/>
        <end position="468"/>
    </location>
</feature>
<evidence type="ECO:0000256" key="3">
    <source>
        <dbReference type="SAM" id="MobiDB-lite"/>
    </source>
</evidence>
<keyword evidence="2" id="KW-0802">TPR repeat</keyword>
<dbReference type="OrthoDB" id="9815900at2"/>
<evidence type="ECO:0000256" key="2">
    <source>
        <dbReference type="ARBA" id="ARBA00022803"/>
    </source>
</evidence>
<dbReference type="PANTHER" id="PTHR16263:SF4">
    <property type="entry name" value="TETRATRICOPEPTIDE REPEAT PROTEIN 38"/>
    <property type="match status" value="1"/>
</dbReference>
<dbReference type="EMBL" id="FNQM01000006">
    <property type="protein sequence ID" value="SEA51980.1"/>
    <property type="molecule type" value="Genomic_DNA"/>
</dbReference>
<evidence type="ECO:0008006" key="6">
    <source>
        <dbReference type="Google" id="ProtNLM"/>
    </source>
</evidence>
<protein>
    <recommendedName>
        <fullName evidence="6">Tetratricopeptide repeat-containing protein</fullName>
    </recommendedName>
</protein>
<reference evidence="4 5" key="1">
    <citation type="submission" date="2016-10" db="EMBL/GenBank/DDBJ databases">
        <authorList>
            <person name="de Groot N.N."/>
        </authorList>
    </citation>
    <scope>NUCLEOTIDE SEQUENCE [LARGE SCALE GENOMIC DNA]</scope>
    <source>
        <strain evidence="4 5">DSM 15345</strain>
    </source>
</reference>
<name>A0A1H4BV65_9RHOB</name>
<accession>A0A1H4BV65</accession>
<dbReference type="Proteomes" id="UP000198703">
    <property type="component" value="Unassembled WGS sequence"/>
</dbReference>
<dbReference type="RefSeq" id="WP_093253503.1">
    <property type="nucleotide sequence ID" value="NZ_FNQM01000006.1"/>
</dbReference>
<dbReference type="STRING" id="89524.SAMN05444370_10657"/>
<evidence type="ECO:0000313" key="5">
    <source>
        <dbReference type="Proteomes" id="UP000198703"/>
    </source>
</evidence>
<organism evidence="4 5">
    <name type="scientific">Rubrimonas cliftonensis</name>
    <dbReference type="NCBI Taxonomy" id="89524"/>
    <lineage>
        <taxon>Bacteria</taxon>
        <taxon>Pseudomonadati</taxon>
        <taxon>Pseudomonadota</taxon>
        <taxon>Alphaproteobacteria</taxon>
        <taxon>Rhodobacterales</taxon>
        <taxon>Paracoccaceae</taxon>
        <taxon>Rubrimonas</taxon>
    </lineage>
</organism>
<evidence type="ECO:0000256" key="1">
    <source>
        <dbReference type="ARBA" id="ARBA00022737"/>
    </source>
</evidence>
<gene>
    <name evidence="4" type="ORF">SAMN05444370_10657</name>
</gene>
<keyword evidence="1" id="KW-0677">Repeat</keyword>
<proteinExistence type="predicted"/>
<dbReference type="AlphaFoldDB" id="A0A1H4BV65"/>
<evidence type="ECO:0000313" key="4">
    <source>
        <dbReference type="EMBL" id="SEA51980.1"/>
    </source>
</evidence>
<dbReference type="PANTHER" id="PTHR16263">
    <property type="entry name" value="TETRATRICOPEPTIDE REPEAT PROTEIN 38"/>
    <property type="match status" value="1"/>
</dbReference>